<dbReference type="EMBL" id="CAJOBB010000023">
    <property type="protein sequence ID" value="CAF3516402.1"/>
    <property type="molecule type" value="Genomic_DNA"/>
</dbReference>
<reference evidence="2" key="1">
    <citation type="submission" date="2021-02" db="EMBL/GenBank/DDBJ databases">
        <authorList>
            <person name="Nowell W R."/>
        </authorList>
    </citation>
    <scope>NUCLEOTIDE SEQUENCE</scope>
</reference>
<evidence type="ECO:0000313" key="3">
    <source>
        <dbReference type="EMBL" id="CAF3516402.1"/>
    </source>
</evidence>
<evidence type="ECO:0000313" key="2">
    <source>
        <dbReference type="EMBL" id="CAF1482885.1"/>
    </source>
</evidence>
<name>A0A815RWK0_9BILA</name>
<accession>A0A815RWK0</accession>
<evidence type="ECO:0000256" key="1">
    <source>
        <dbReference type="SAM" id="SignalP"/>
    </source>
</evidence>
<dbReference type="SUPFAM" id="SSF50969">
    <property type="entry name" value="YVTN repeat-like/Quinoprotein amine dehydrogenase"/>
    <property type="match status" value="1"/>
</dbReference>
<feature type="chain" id="PRO_5036412226" evidence="1">
    <location>
        <begin position="18"/>
        <end position="380"/>
    </location>
</feature>
<organism evidence="2 4">
    <name type="scientific">Adineta steineri</name>
    <dbReference type="NCBI Taxonomy" id="433720"/>
    <lineage>
        <taxon>Eukaryota</taxon>
        <taxon>Metazoa</taxon>
        <taxon>Spiralia</taxon>
        <taxon>Gnathifera</taxon>
        <taxon>Rotifera</taxon>
        <taxon>Eurotatoria</taxon>
        <taxon>Bdelloidea</taxon>
        <taxon>Adinetida</taxon>
        <taxon>Adinetidae</taxon>
        <taxon>Adineta</taxon>
    </lineage>
</organism>
<comment type="caution">
    <text evidence="2">The sequence shown here is derived from an EMBL/GenBank/DDBJ whole genome shotgun (WGS) entry which is preliminary data.</text>
</comment>
<dbReference type="InterPro" id="IPR011044">
    <property type="entry name" value="Quino_amine_DH_bsu"/>
</dbReference>
<dbReference type="Proteomes" id="UP000663860">
    <property type="component" value="Unassembled WGS sequence"/>
</dbReference>
<sequence length="380" mass="42880">MILLLTIHSLLFTICYSVPFGKVNKTRFTSRDLLNSEAIWLSNQLTPEKCLCTVLSQYNNTPLFNSYQNGSCQIFFSLPYTYTMEYRNDSTLILLSSLPSRDIAPCCSNLPWLIKRITNSSLSSISLNTPSYLVIDDYNYLAVLYNSYTLNRYNRTTMTLISSTTISSQTMALSYYNKQYYITKGVSHLSNLVIYSTATMINTLTVAIQKDPRDYVFIQNGSIMVVPIQTLKLISFYNVTSPTSYTLSFSLSAPAAPNTLYRVSDTLFYMSTGVNYGPIYTLAYNSTTNSWIWGTMPLTKSDITTNNFQSTMDACGRLWVAINGYGIKIFDTYGTKLLYNLTITTGLNGIVLAKKFDLYVADNDNNKLLSYLPKIDQCTS</sequence>
<dbReference type="Proteomes" id="UP000663868">
    <property type="component" value="Unassembled WGS sequence"/>
</dbReference>
<feature type="signal peptide" evidence="1">
    <location>
        <begin position="1"/>
        <end position="17"/>
    </location>
</feature>
<protein>
    <submittedName>
        <fullName evidence="2">Uncharacterized protein</fullName>
    </submittedName>
</protein>
<dbReference type="EMBL" id="CAJNOE010002448">
    <property type="protein sequence ID" value="CAF1482885.1"/>
    <property type="molecule type" value="Genomic_DNA"/>
</dbReference>
<evidence type="ECO:0000313" key="4">
    <source>
        <dbReference type="Proteomes" id="UP000663860"/>
    </source>
</evidence>
<proteinExistence type="predicted"/>
<keyword evidence="1" id="KW-0732">Signal</keyword>
<gene>
    <name evidence="2" type="ORF">IZO911_LOCUS44079</name>
    <name evidence="3" type="ORF">KXQ929_LOCUS901</name>
</gene>
<dbReference type="AlphaFoldDB" id="A0A815RWK0"/>